<feature type="compositionally biased region" description="Basic and acidic residues" evidence="2">
    <location>
        <begin position="195"/>
        <end position="212"/>
    </location>
</feature>
<feature type="region of interest" description="Disordered" evidence="2">
    <location>
        <begin position="134"/>
        <end position="225"/>
    </location>
</feature>
<dbReference type="Proteomes" id="UP000054558">
    <property type="component" value="Unassembled WGS sequence"/>
</dbReference>
<dbReference type="InterPro" id="IPR012459">
    <property type="entry name" value="Rrp15"/>
</dbReference>
<dbReference type="OMA" id="MPSHQDK"/>
<dbReference type="OrthoDB" id="20949at2759"/>
<evidence type="ECO:0000313" key="3">
    <source>
        <dbReference type="EMBL" id="GAQ91317.1"/>
    </source>
</evidence>
<dbReference type="GO" id="GO:0030687">
    <property type="term" value="C:preribosome, large subunit precursor"/>
    <property type="evidence" value="ECO:0000318"/>
    <property type="project" value="GO_Central"/>
</dbReference>
<feature type="compositionally biased region" description="Low complexity" evidence="2">
    <location>
        <begin position="183"/>
        <end position="194"/>
    </location>
</feature>
<evidence type="ECO:0000313" key="4">
    <source>
        <dbReference type="Proteomes" id="UP000054558"/>
    </source>
</evidence>
<dbReference type="Pfam" id="PF07890">
    <property type="entry name" value="Rrp15p"/>
    <property type="match status" value="1"/>
</dbReference>
<evidence type="ECO:0000256" key="2">
    <source>
        <dbReference type="SAM" id="MobiDB-lite"/>
    </source>
</evidence>
<protein>
    <recommendedName>
        <fullName evidence="5">RRP15-like protein</fullName>
    </recommendedName>
</protein>
<dbReference type="PANTHER" id="PTHR13245">
    <property type="entry name" value="RRP15-LIKE PROTEIN"/>
    <property type="match status" value="1"/>
</dbReference>
<dbReference type="GO" id="GO:0000470">
    <property type="term" value="P:maturation of LSU-rRNA"/>
    <property type="evidence" value="ECO:0000318"/>
    <property type="project" value="GO_Central"/>
</dbReference>
<name>A0A1Y1IRP6_KLENI</name>
<organism evidence="3 4">
    <name type="scientific">Klebsormidium nitens</name>
    <name type="common">Green alga</name>
    <name type="synonym">Ulothrix nitens</name>
    <dbReference type="NCBI Taxonomy" id="105231"/>
    <lineage>
        <taxon>Eukaryota</taxon>
        <taxon>Viridiplantae</taxon>
        <taxon>Streptophyta</taxon>
        <taxon>Klebsormidiophyceae</taxon>
        <taxon>Klebsormidiales</taxon>
        <taxon>Klebsormidiaceae</taxon>
        <taxon>Klebsormidium</taxon>
    </lineage>
</organism>
<dbReference type="PANTHER" id="PTHR13245:SF14">
    <property type="entry name" value="RRP15-LIKE PROTEIN"/>
    <property type="match status" value="1"/>
</dbReference>
<feature type="compositionally biased region" description="Low complexity" evidence="2">
    <location>
        <begin position="134"/>
        <end position="143"/>
    </location>
</feature>
<dbReference type="GO" id="GO:0000460">
    <property type="term" value="P:maturation of 5.8S rRNA"/>
    <property type="evidence" value="ECO:0000318"/>
    <property type="project" value="GO_Central"/>
</dbReference>
<reference evidence="3 4" key="1">
    <citation type="journal article" date="2014" name="Nat. Commun.">
        <title>Klebsormidium flaccidum genome reveals primary factors for plant terrestrial adaptation.</title>
        <authorList>
            <person name="Hori K."/>
            <person name="Maruyama F."/>
            <person name="Fujisawa T."/>
            <person name="Togashi T."/>
            <person name="Yamamoto N."/>
            <person name="Seo M."/>
            <person name="Sato S."/>
            <person name="Yamada T."/>
            <person name="Mori H."/>
            <person name="Tajima N."/>
            <person name="Moriyama T."/>
            <person name="Ikeuchi M."/>
            <person name="Watanabe M."/>
            <person name="Wada H."/>
            <person name="Kobayashi K."/>
            <person name="Saito M."/>
            <person name="Masuda T."/>
            <person name="Sasaki-Sekimoto Y."/>
            <person name="Mashiguchi K."/>
            <person name="Awai K."/>
            <person name="Shimojima M."/>
            <person name="Masuda S."/>
            <person name="Iwai M."/>
            <person name="Nobusawa T."/>
            <person name="Narise T."/>
            <person name="Kondo S."/>
            <person name="Saito H."/>
            <person name="Sato R."/>
            <person name="Murakawa M."/>
            <person name="Ihara Y."/>
            <person name="Oshima-Yamada Y."/>
            <person name="Ohtaka K."/>
            <person name="Satoh M."/>
            <person name="Sonobe K."/>
            <person name="Ishii M."/>
            <person name="Ohtani R."/>
            <person name="Kanamori-Sato M."/>
            <person name="Honoki R."/>
            <person name="Miyazaki D."/>
            <person name="Mochizuki H."/>
            <person name="Umetsu J."/>
            <person name="Higashi K."/>
            <person name="Shibata D."/>
            <person name="Kamiya Y."/>
            <person name="Sato N."/>
            <person name="Nakamura Y."/>
            <person name="Tabata S."/>
            <person name="Ida S."/>
            <person name="Kurokawa K."/>
            <person name="Ohta H."/>
        </authorList>
    </citation>
    <scope>NUCLEOTIDE SEQUENCE [LARGE SCALE GENOMIC DNA]</scope>
    <source>
        <strain evidence="3 4">NIES-2285</strain>
    </source>
</reference>
<gene>
    <name evidence="3" type="ORF">KFL_007640040</name>
</gene>
<feature type="region of interest" description="Disordered" evidence="2">
    <location>
        <begin position="1"/>
        <end position="40"/>
    </location>
</feature>
<evidence type="ECO:0008006" key="5">
    <source>
        <dbReference type="Google" id="ProtNLM"/>
    </source>
</evidence>
<feature type="region of interest" description="Disordered" evidence="2">
    <location>
        <begin position="244"/>
        <end position="276"/>
    </location>
</feature>
<proteinExistence type="inferred from homology"/>
<dbReference type="AlphaFoldDB" id="A0A1Y1IRP6"/>
<accession>A0A1Y1IRP6</accession>
<sequence>MGSKRKARVEEELALEHGLTSEQQETGHNGDEKEADAGEETGFARAFLQILSKEGPEAGGAAPILVKQHRAVAAATEAERAEQAGQQEAKRQRKELVELAHVLPVAGPTPAERALRQVATRGVVRLFNAVAKAQKEQAAAAAAPDGPHRTKGAGRLDKRSFLAELRGVAGAAEGSPAPEQRPGDAPAGGAAGAERGPKGGEPGDVREGRQADLTEAGPSAGGWDVLRDDFLLGRHKLADWDRGADEAPAASLDDSDSGSAGSLGESQSESESEGDD</sequence>
<keyword evidence="4" id="KW-1185">Reference proteome</keyword>
<comment type="similarity">
    <text evidence="1">Belongs to the RRP15 family.</text>
</comment>
<dbReference type="STRING" id="105231.A0A1Y1IRP6"/>
<dbReference type="EMBL" id="DF237713">
    <property type="protein sequence ID" value="GAQ91317.1"/>
    <property type="molecule type" value="Genomic_DNA"/>
</dbReference>
<feature type="compositionally biased region" description="Low complexity" evidence="2">
    <location>
        <begin position="246"/>
        <end position="267"/>
    </location>
</feature>
<evidence type="ECO:0000256" key="1">
    <source>
        <dbReference type="ARBA" id="ARBA00007462"/>
    </source>
</evidence>